<evidence type="ECO:0000313" key="3">
    <source>
        <dbReference type="WBParaSite" id="HCON_00125490-00001"/>
    </source>
</evidence>
<organism evidence="2 3">
    <name type="scientific">Haemonchus contortus</name>
    <name type="common">Barber pole worm</name>
    <dbReference type="NCBI Taxonomy" id="6289"/>
    <lineage>
        <taxon>Eukaryota</taxon>
        <taxon>Metazoa</taxon>
        <taxon>Ecdysozoa</taxon>
        <taxon>Nematoda</taxon>
        <taxon>Chromadorea</taxon>
        <taxon>Rhabditida</taxon>
        <taxon>Rhabditina</taxon>
        <taxon>Rhabditomorpha</taxon>
        <taxon>Strongyloidea</taxon>
        <taxon>Trichostrongylidae</taxon>
        <taxon>Haemonchus</taxon>
    </lineage>
</organism>
<reference evidence="3" key="1">
    <citation type="submission" date="2020-12" db="UniProtKB">
        <authorList>
            <consortium name="WormBaseParasite"/>
        </authorList>
    </citation>
    <scope>IDENTIFICATION</scope>
    <source>
        <strain evidence="3">MHco3</strain>
    </source>
</reference>
<evidence type="ECO:0000313" key="2">
    <source>
        <dbReference type="Proteomes" id="UP000025227"/>
    </source>
</evidence>
<protein>
    <submittedName>
        <fullName evidence="3">Secreted protein</fullName>
    </submittedName>
</protein>
<name>A0A7I4YND7_HAECO</name>
<feature type="chain" id="PRO_5035432132" evidence="1">
    <location>
        <begin position="24"/>
        <end position="60"/>
    </location>
</feature>
<evidence type="ECO:0000256" key="1">
    <source>
        <dbReference type="SAM" id="SignalP"/>
    </source>
</evidence>
<dbReference type="Proteomes" id="UP000025227">
    <property type="component" value="Unplaced"/>
</dbReference>
<sequence>MMRPCKTLTVVVLMLQGTCTAYANISFDYGVLDSLDCNYYRLERDYIVDPGQCTPVTALI</sequence>
<keyword evidence="2" id="KW-1185">Reference proteome</keyword>
<dbReference type="WBParaSite" id="HCON_00125490-00001">
    <property type="protein sequence ID" value="HCON_00125490-00001"/>
    <property type="gene ID" value="HCON_00125490"/>
</dbReference>
<keyword evidence="1" id="KW-0732">Signal</keyword>
<dbReference type="AlphaFoldDB" id="A0A7I4YND7"/>
<feature type="signal peptide" evidence="1">
    <location>
        <begin position="1"/>
        <end position="23"/>
    </location>
</feature>
<proteinExistence type="predicted"/>
<accession>A0A7I4YND7</accession>